<comment type="similarity">
    <text evidence="15">Belongs to the ribF family.</text>
</comment>
<dbReference type="InterPro" id="IPR023465">
    <property type="entry name" value="Riboflavin_kinase_dom_sf"/>
</dbReference>
<comment type="catalytic activity">
    <reaction evidence="14 15">
        <text>FMN + ATP + H(+) = FAD + diphosphate</text>
        <dbReference type="Rhea" id="RHEA:17237"/>
        <dbReference type="ChEBI" id="CHEBI:15378"/>
        <dbReference type="ChEBI" id="CHEBI:30616"/>
        <dbReference type="ChEBI" id="CHEBI:33019"/>
        <dbReference type="ChEBI" id="CHEBI:57692"/>
        <dbReference type="ChEBI" id="CHEBI:58210"/>
        <dbReference type="EC" id="2.7.7.2"/>
    </reaction>
</comment>
<dbReference type="Pfam" id="PF01687">
    <property type="entry name" value="Flavokinase"/>
    <property type="match status" value="1"/>
</dbReference>
<evidence type="ECO:0000256" key="14">
    <source>
        <dbReference type="ARBA" id="ARBA00049494"/>
    </source>
</evidence>
<evidence type="ECO:0000256" key="13">
    <source>
        <dbReference type="ARBA" id="ARBA00047880"/>
    </source>
</evidence>
<evidence type="ECO:0000313" key="20">
    <source>
        <dbReference type="Proteomes" id="UP000185680"/>
    </source>
</evidence>
<dbReference type="Pfam" id="PF06574">
    <property type="entry name" value="FAD_syn"/>
    <property type="match status" value="1"/>
</dbReference>
<dbReference type="RefSeq" id="WP_066088607.1">
    <property type="nucleotide sequence ID" value="NZ_CP017476.1"/>
</dbReference>
<gene>
    <name evidence="17" type="ORF">LPB072_05605</name>
    <name evidence="18" type="ORF">LPB72_08185</name>
</gene>
<dbReference type="GO" id="GO:0005524">
    <property type="term" value="F:ATP binding"/>
    <property type="evidence" value="ECO:0007669"/>
    <property type="project" value="UniProtKB-UniRule"/>
</dbReference>
<evidence type="ECO:0000313" key="17">
    <source>
        <dbReference type="EMBL" id="AOW12408.1"/>
    </source>
</evidence>
<evidence type="ECO:0000256" key="6">
    <source>
        <dbReference type="ARBA" id="ARBA00022679"/>
    </source>
</evidence>
<dbReference type="GO" id="GO:0006747">
    <property type="term" value="P:FAD biosynthetic process"/>
    <property type="evidence" value="ECO:0007669"/>
    <property type="project" value="UniProtKB-UniRule"/>
</dbReference>
<keyword evidence="6 15" id="KW-0808">Transferase</keyword>
<dbReference type="NCBIfam" id="NF004163">
    <property type="entry name" value="PRK05627.1-6"/>
    <property type="match status" value="1"/>
</dbReference>
<dbReference type="KEGG" id="hyl:LPB072_05605"/>
<dbReference type="EC" id="2.7.1.26" evidence="15"/>
<dbReference type="PANTHER" id="PTHR22749:SF6">
    <property type="entry name" value="RIBOFLAVIN KINASE"/>
    <property type="match status" value="1"/>
</dbReference>
<keyword evidence="7 15" id="KW-0548">Nucleotidyltransferase</keyword>
<dbReference type="CDD" id="cd02064">
    <property type="entry name" value="FAD_synthetase_N"/>
    <property type="match status" value="1"/>
</dbReference>
<dbReference type="Proteomes" id="UP000185680">
    <property type="component" value="Chromosome"/>
</dbReference>
<dbReference type="FunFam" id="3.40.50.620:FF:000021">
    <property type="entry name" value="Riboflavin biosynthesis protein"/>
    <property type="match status" value="1"/>
</dbReference>
<evidence type="ECO:0000256" key="7">
    <source>
        <dbReference type="ARBA" id="ARBA00022695"/>
    </source>
</evidence>
<keyword evidence="19" id="KW-1185">Reference proteome</keyword>
<feature type="domain" description="Riboflavin kinase" evidence="16">
    <location>
        <begin position="193"/>
        <end position="342"/>
    </location>
</feature>
<keyword evidence="11 15" id="KW-0067">ATP-binding</keyword>
<dbReference type="InterPro" id="IPR002606">
    <property type="entry name" value="Riboflavin_kinase_bac"/>
</dbReference>
<evidence type="ECO:0000256" key="8">
    <source>
        <dbReference type="ARBA" id="ARBA00022741"/>
    </source>
</evidence>
<dbReference type="EMBL" id="CP017476">
    <property type="protein sequence ID" value="AOW12408.1"/>
    <property type="molecule type" value="Genomic_DNA"/>
</dbReference>
<evidence type="ECO:0000256" key="9">
    <source>
        <dbReference type="ARBA" id="ARBA00022777"/>
    </source>
</evidence>
<keyword evidence="4 15" id="KW-0285">Flavoprotein</keyword>
<dbReference type="InterPro" id="IPR023468">
    <property type="entry name" value="Riboflavin_kinase"/>
</dbReference>
<dbReference type="Gene3D" id="3.40.50.620">
    <property type="entry name" value="HUPs"/>
    <property type="match status" value="1"/>
</dbReference>
<comment type="function">
    <text evidence="1">Catalyzes the phosphorylation of riboflavin to FMN followed by the adenylation of FMN to FAD.</text>
</comment>
<accession>A0A167IBC1</accession>
<dbReference type="AlphaFoldDB" id="A0A167IBC1"/>
<proteinExistence type="inferred from homology"/>
<dbReference type="GO" id="GO:0009398">
    <property type="term" value="P:FMN biosynthetic process"/>
    <property type="evidence" value="ECO:0007669"/>
    <property type="project" value="UniProtKB-UniRule"/>
</dbReference>
<evidence type="ECO:0000256" key="4">
    <source>
        <dbReference type="ARBA" id="ARBA00022630"/>
    </source>
</evidence>
<dbReference type="STRING" id="1763535.LPB072_05605"/>
<dbReference type="UniPathway" id="UPA00277">
    <property type="reaction ID" value="UER00407"/>
</dbReference>
<evidence type="ECO:0000256" key="15">
    <source>
        <dbReference type="PIRNR" id="PIRNR004491"/>
    </source>
</evidence>
<evidence type="ECO:0000259" key="16">
    <source>
        <dbReference type="SMART" id="SM00904"/>
    </source>
</evidence>
<dbReference type="EC" id="2.7.7.2" evidence="15"/>
<keyword evidence="8 15" id="KW-0547">Nucleotide-binding</keyword>
<evidence type="ECO:0000256" key="2">
    <source>
        <dbReference type="ARBA" id="ARBA00004726"/>
    </source>
</evidence>
<dbReference type="InterPro" id="IPR014729">
    <property type="entry name" value="Rossmann-like_a/b/a_fold"/>
</dbReference>
<dbReference type="NCBIfam" id="NF004159">
    <property type="entry name" value="PRK05627.1-2"/>
    <property type="match status" value="1"/>
</dbReference>
<evidence type="ECO:0000256" key="1">
    <source>
        <dbReference type="ARBA" id="ARBA00002121"/>
    </source>
</evidence>
<reference evidence="18 19" key="1">
    <citation type="submission" date="2016-02" db="EMBL/GenBank/DDBJ databases">
        <title>Draft genome sequence of Hydrogenophaga sp. LPB0072.</title>
        <authorList>
            <person name="Shin S.-K."/>
            <person name="Yi H."/>
        </authorList>
    </citation>
    <scope>NUCLEOTIDE SEQUENCE [LARGE SCALE GENOMIC DNA]</scope>
    <source>
        <strain evidence="18 19">LPB0072</strain>
    </source>
</reference>
<dbReference type="PANTHER" id="PTHR22749">
    <property type="entry name" value="RIBOFLAVIN KINASE/FMN ADENYLYLTRANSFERASE"/>
    <property type="match status" value="1"/>
</dbReference>
<sequence length="361" mass="39183">MKIIRGLRGSASNNSLAASVGCALTIGNFDGVHRGHQAMIALLINEARHRGVPSSVMTFEPHPRDYFAALHQKPELAPARIATLRDKLLELERCGVDQCVVLPFNAQLANQPAEAFIQDTLVGELGVRYLLVGDDFRFGAKRTGDYQLLDETGGRLGFDVARMQSYEVHGLRVSSSAVREALNEGRMDDVGALLGRPYSISGHVVHGRKLGRQLAESHPGAGDGFRTLNLRFSHWKPAASGIFAVQVTGLMPDGSPLPGVANLGVRPSLDPGDVNGGRVLLETHCLDWPEALAQSLSGGEAYGKIIRVDLLHKLHEELKYDSLEALTRGISQDCADARAFFAALPDQAYGQTHRQTTRDRI</sequence>
<evidence type="ECO:0000313" key="18">
    <source>
        <dbReference type="EMBL" id="OAD42459.1"/>
    </source>
</evidence>
<evidence type="ECO:0000313" key="19">
    <source>
        <dbReference type="Proteomes" id="UP000185657"/>
    </source>
</evidence>
<dbReference type="Gene3D" id="2.40.30.30">
    <property type="entry name" value="Riboflavin kinase-like"/>
    <property type="match status" value="1"/>
</dbReference>
<protein>
    <recommendedName>
        <fullName evidence="15">Riboflavin biosynthesis protein</fullName>
    </recommendedName>
    <domain>
        <recommendedName>
            <fullName evidence="15">Riboflavin kinase</fullName>
            <ecNumber evidence="15">2.7.1.26</ecNumber>
        </recommendedName>
        <alternativeName>
            <fullName evidence="15">Flavokinase</fullName>
        </alternativeName>
    </domain>
    <domain>
        <recommendedName>
            <fullName evidence="15">FMN adenylyltransferase</fullName>
            <ecNumber evidence="15">2.7.7.2</ecNumber>
        </recommendedName>
        <alternativeName>
            <fullName evidence="15">FAD pyrophosphorylase</fullName>
        </alternativeName>
        <alternativeName>
            <fullName evidence="15">FAD synthase</fullName>
        </alternativeName>
    </domain>
</protein>
<comment type="pathway">
    <text evidence="2 15">Cofactor biosynthesis; FAD biosynthesis; FAD from FMN: step 1/1.</text>
</comment>
<evidence type="ECO:0000256" key="5">
    <source>
        <dbReference type="ARBA" id="ARBA00022643"/>
    </source>
</evidence>
<dbReference type="UniPathway" id="UPA00276">
    <property type="reaction ID" value="UER00406"/>
</dbReference>
<dbReference type="NCBIfam" id="TIGR00083">
    <property type="entry name" value="ribF"/>
    <property type="match status" value="1"/>
</dbReference>
<keyword evidence="10 15" id="KW-0274">FAD</keyword>
<evidence type="ECO:0000256" key="3">
    <source>
        <dbReference type="ARBA" id="ARBA00005201"/>
    </source>
</evidence>
<dbReference type="GO" id="GO:0003919">
    <property type="term" value="F:FMN adenylyltransferase activity"/>
    <property type="evidence" value="ECO:0007669"/>
    <property type="project" value="UniProtKB-UniRule"/>
</dbReference>
<dbReference type="SUPFAM" id="SSF52374">
    <property type="entry name" value="Nucleotidylyl transferase"/>
    <property type="match status" value="1"/>
</dbReference>
<dbReference type="PIRSF" id="PIRSF004491">
    <property type="entry name" value="FAD_Synth"/>
    <property type="match status" value="1"/>
</dbReference>
<dbReference type="PROSITE" id="PS51257">
    <property type="entry name" value="PROKAR_LIPOPROTEIN"/>
    <property type="match status" value="1"/>
</dbReference>
<dbReference type="Proteomes" id="UP000185657">
    <property type="component" value="Unassembled WGS sequence"/>
</dbReference>
<dbReference type="SMART" id="SM00904">
    <property type="entry name" value="Flavokinase"/>
    <property type="match status" value="1"/>
</dbReference>
<keyword evidence="12" id="KW-0511">Multifunctional enzyme</keyword>
<keyword evidence="5 15" id="KW-0288">FMN</keyword>
<organism evidence="17 20">
    <name type="scientific">Hydrogenophaga crassostreae</name>
    <dbReference type="NCBI Taxonomy" id="1763535"/>
    <lineage>
        <taxon>Bacteria</taxon>
        <taxon>Pseudomonadati</taxon>
        <taxon>Pseudomonadota</taxon>
        <taxon>Betaproteobacteria</taxon>
        <taxon>Burkholderiales</taxon>
        <taxon>Comamonadaceae</taxon>
        <taxon>Hydrogenophaga</taxon>
    </lineage>
</organism>
<name>A0A167IBC1_9BURK</name>
<reference evidence="17 20" key="2">
    <citation type="submission" date="2016-10" db="EMBL/GenBank/DDBJ databases">
        <title>Hydorgenophaga sp. LPB0072 isolated from gastropod.</title>
        <authorList>
            <person name="Kim E."/>
            <person name="Yi H."/>
        </authorList>
    </citation>
    <scope>NUCLEOTIDE SEQUENCE [LARGE SCALE GENOMIC DNA]</scope>
    <source>
        <strain evidence="17 20">LPB0072</strain>
    </source>
</reference>
<dbReference type="InterPro" id="IPR015865">
    <property type="entry name" value="Riboflavin_kinase_bac/euk"/>
</dbReference>
<dbReference type="GO" id="GO:0009231">
    <property type="term" value="P:riboflavin biosynthetic process"/>
    <property type="evidence" value="ECO:0007669"/>
    <property type="project" value="InterPro"/>
</dbReference>
<keyword evidence="9 15" id="KW-0418">Kinase</keyword>
<comment type="catalytic activity">
    <reaction evidence="13 15">
        <text>riboflavin + ATP = FMN + ADP + H(+)</text>
        <dbReference type="Rhea" id="RHEA:14357"/>
        <dbReference type="ChEBI" id="CHEBI:15378"/>
        <dbReference type="ChEBI" id="CHEBI:30616"/>
        <dbReference type="ChEBI" id="CHEBI:57986"/>
        <dbReference type="ChEBI" id="CHEBI:58210"/>
        <dbReference type="ChEBI" id="CHEBI:456216"/>
        <dbReference type="EC" id="2.7.1.26"/>
    </reaction>
</comment>
<comment type="pathway">
    <text evidence="3 15">Cofactor biosynthesis; FMN biosynthesis; FMN from riboflavin (ATP route): step 1/1.</text>
</comment>
<evidence type="ECO:0000256" key="10">
    <source>
        <dbReference type="ARBA" id="ARBA00022827"/>
    </source>
</evidence>
<dbReference type="OrthoDB" id="9803667at2"/>
<dbReference type="EMBL" id="LVWD01000008">
    <property type="protein sequence ID" value="OAD42459.1"/>
    <property type="molecule type" value="Genomic_DNA"/>
</dbReference>
<dbReference type="GO" id="GO:0008531">
    <property type="term" value="F:riboflavin kinase activity"/>
    <property type="evidence" value="ECO:0007669"/>
    <property type="project" value="UniProtKB-UniRule"/>
</dbReference>
<evidence type="ECO:0000256" key="11">
    <source>
        <dbReference type="ARBA" id="ARBA00022840"/>
    </source>
</evidence>
<dbReference type="InterPro" id="IPR015864">
    <property type="entry name" value="FAD_synthase"/>
</dbReference>
<evidence type="ECO:0000256" key="12">
    <source>
        <dbReference type="ARBA" id="ARBA00023268"/>
    </source>
</evidence>
<dbReference type="SUPFAM" id="SSF82114">
    <property type="entry name" value="Riboflavin kinase-like"/>
    <property type="match status" value="1"/>
</dbReference>